<evidence type="ECO:0000313" key="4">
    <source>
        <dbReference type="EMBL" id="NBG95427.1"/>
    </source>
</evidence>
<accession>A0A845QAG4</accession>
<dbReference type="RefSeq" id="WP_160587413.1">
    <property type="nucleotide sequence ID" value="NZ_BMHN01000001.1"/>
</dbReference>
<dbReference type="Pfam" id="PF03061">
    <property type="entry name" value="4HBT"/>
    <property type="match status" value="1"/>
</dbReference>
<comment type="caution">
    <text evidence="4">The sequence shown here is derived from an EMBL/GenBank/DDBJ whole genome shotgun (WGS) entry which is preliminary data.</text>
</comment>
<dbReference type="InterPro" id="IPR003736">
    <property type="entry name" value="PAAI_dom"/>
</dbReference>
<evidence type="ECO:0000313" key="5">
    <source>
        <dbReference type="Proteomes" id="UP000470384"/>
    </source>
</evidence>
<dbReference type="GeneID" id="300655109"/>
<dbReference type="NCBIfam" id="TIGR00369">
    <property type="entry name" value="unchar_dom_1"/>
    <property type="match status" value="1"/>
</dbReference>
<dbReference type="InterPro" id="IPR006683">
    <property type="entry name" value="Thioestr_dom"/>
</dbReference>
<evidence type="ECO:0000256" key="1">
    <source>
        <dbReference type="ARBA" id="ARBA00008324"/>
    </source>
</evidence>
<dbReference type="OrthoDB" id="3477511at2"/>
<name>A0A845QAG4_9HYPH</name>
<dbReference type="Proteomes" id="UP000470384">
    <property type="component" value="Unassembled WGS sequence"/>
</dbReference>
<dbReference type="EMBL" id="WXYQ01000005">
    <property type="protein sequence ID" value="NBG95427.1"/>
    <property type="molecule type" value="Genomic_DNA"/>
</dbReference>
<reference evidence="4 5" key="1">
    <citation type="journal article" date="2016" name="Int. J. Syst. Evol. Microbiol.">
        <title>Pyruvatibacter mobilis gen. nov., sp. nov., a marine bacterium from the culture broth of Picochlorum sp. 122.</title>
        <authorList>
            <person name="Wang G."/>
            <person name="Tang M."/>
            <person name="Wu H."/>
            <person name="Dai S."/>
            <person name="Li T."/>
            <person name="Chen C."/>
            <person name="He H."/>
            <person name="Fan J."/>
            <person name="Xiang W."/>
            <person name="Li X."/>
        </authorList>
    </citation>
    <scope>NUCLEOTIDE SEQUENCE [LARGE SCALE GENOMIC DNA]</scope>
    <source>
        <strain evidence="4 5">GYP-11</strain>
    </source>
</reference>
<protein>
    <submittedName>
        <fullName evidence="4">Hotdog fold thioesterase</fullName>
    </submittedName>
</protein>
<comment type="similarity">
    <text evidence="1">Belongs to the thioesterase PaaI family.</text>
</comment>
<dbReference type="GO" id="GO:0047617">
    <property type="term" value="F:fatty acyl-CoA hydrolase activity"/>
    <property type="evidence" value="ECO:0007669"/>
    <property type="project" value="InterPro"/>
</dbReference>
<dbReference type="InterPro" id="IPR039298">
    <property type="entry name" value="ACOT13"/>
</dbReference>
<dbReference type="AlphaFoldDB" id="A0A845QAG4"/>
<dbReference type="Gene3D" id="3.10.129.10">
    <property type="entry name" value="Hotdog Thioesterase"/>
    <property type="match status" value="1"/>
</dbReference>
<organism evidence="4 5">
    <name type="scientific">Pyruvatibacter mobilis</name>
    <dbReference type="NCBI Taxonomy" id="1712261"/>
    <lineage>
        <taxon>Bacteria</taxon>
        <taxon>Pseudomonadati</taxon>
        <taxon>Pseudomonadota</taxon>
        <taxon>Alphaproteobacteria</taxon>
        <taxon>Hyphomicrobiales</taxon>
        <taxon>Parvibaculaceae</taxon>
        <taxon>Pyruvatibacter</taxon>
    </lineage>
</organism>
<dbReference type="InterPro" id="IPR029069">
    <property type="entry name" value="HotDog_dom_sf"/>
</dbReference>
<keyword evidence="2" id="KW-0378">Hydrolase</keyword>
<evidence type="ECO:0000259" key="3">
    <source>
        <dbReference type="Pfam" id="PF03061"/>
    </source>
</evidence>
<dbReference type="PANTHER" id="PTHR21660:SF1">
    <property type="entry name" value="ACYL-COENZYME A THIOESTERASE 13"/>
    <property type="match status" value="1"/>
</dbReference>
<dbReference type="PANTHER" id="PTHR21660">
    <property type="entry name" value="THIOESTERASE SUPERFAMILY MEMBER-RELATED"/>
    <property type="match status" value="1"/>
</dbReference>
<proteinExistence type="inferred from homology"/>
<feature type="domain" description="Thioesterase" evidence="3">
    <location>
        <begin position="51"/>
        <end position="123"/>
    </location>
</feature>
<dbReference type="CDD" id="cd03443">
    <property type="entry name" value="PaaI_thioesterase"/>
    <property type="match status" value="1"/>
</dbReference>
<sequence length="138" mass="15108">MTQIPDGWTPIHTFDYDTFEKLAGPIYKPPHQTEGEQRYGFLVEKRHCNPYGMLHGGMLSTVADTLLGSVVYHATSGVPIATIYLNTEFIGAAREGDWVEGVATLRKKGRRVVFTQGEFHVGDKLIASSAGAWAIIGA</sequence>
<evidence type="ECO:0000256" key="2">
    <source>
        <dbReference type="ARBA" id="ARBA00022801"/>
    </source>
</evidence>
<gene>
    <name evidence="4" type="ORF">GTQ45_06740</name>
</gene>
<dbReference type="SUPFAM" id="SSF54637">
    <property type="entry name" value="Thioesterase/thiol ester dehydrase-isomerase"/>
    <property type="match status" value="1"/>
</dbReference>
<keyword evidence="5" id="KW-1185">Reference proteome</keyword>